<evidence type="ECO:0000313" key="1">
    <source>
        <dbReference type="EMBL" id="ORX80885.1"/>
    </source>
</evidence>
<keyword evidence="2" id="KW-1185">Reference proteome</keyword>
<reference evidence="1 2" key="2">
    <citation type="submission" date="2016-08" db="EMBL/GenBank/DDBJ databases">
        <title>Pervasive Adenine N6-methylation of Active Genes in Fungi.</title>
        <authorList>
            <consortium name="DOE Joint Genome Institute"/>
            <person name="Mondo S.J."/>
            <person name="Dannebaum R.O."/>
            <person name="Kuo R.C."/>
            <person name="Labutti K."/>
            <person name="Haridas S."/>
            <person name="Kuo A."/>
            <person name="Salamov A."/>
            <person name="Ahrendt S.R."/>
            <person name="Lipzen A."/>
            <person name="Sullivan W."/>
            <person name="Andreopoulos W.B."/>
            <person name="Clum A."/>
            <person name="Lindquist E."/>
            <person name="Daum C."/>
            <person name="Ramamoorthy G.K."/>
            <person name="Gryganskyi A."/>
            <person name="Culley D."/>
            <person name="Magnuson J.K."/>
            <person name="James T.Y."/>
            <person name="O'Malley M.A."/>
            <person name="Stajich J.E."/>
            <person name="Spatafora J.W."/>
            <person name="Visel A."/>
            <person name="Grigoriev I.V."/>
        </authorList>
    </citation>
    <scope>NUCLEOTIDE SEQUENCE [LARGE SCALE GENOMIC DNA]</scope>
    <source>
        <strain evidence="1 2">S4</strain>
    </source>
</reference>
<dbReference type="AlphaFoldDB" id="A0A1Y1X5G1"/>
<comment type="caution">
    <text evidence="1">The sequence shown here is derived from an EMBL/GenBank/DDBJ whole genome shotgun (WGS) entry which is preliminary data.</text>
</comment>
<accession>A0A1Y1X5G1</accession>
<organism evidence="1 2">
    <name type="scientific">Anaeromyces robustus</name>
    <dbReference type="NCBI Taxonomy" id="1754192"/>
    <lineage>
        <taxon>Eukaryota</taxon>
        <taxon>Fungi</taxon>
        <taxon>Fungi incertae sedis</taxon>
        <taxon>Chytridiomycota</taxon>
        <taxon>Chytridiomycota incertae sedis</taxon>
        <taxon>Neocallimastigomycetes</taxon>
        <taxon>Neocallimastigales</taxon>
        <taxon>Neocallimastigaceae</taxon>
        <taxon>Anaeromyces</taxon>
    </lineage>
</organism>
<sequence>MNISHKIYFTSHSLHCVQTNFNEKLWEKATFCNTEIMENTNNAYELLPIIIMII</sequence>
<protein>
    <submittedName>
        <fullName evidence="1">Uncharacterized protein</fullName>
    </submittedName>
</protein>
<reference evidence="1 2" key="1">
    <citation type="submission" date="2016-08" db="EMBL/GenBank/DDBJ databases">
        <title>A Parts List for Fungal Cellulosomes Revealed by Comparative Genomics.</title>
        <authorList>
            <consortium name="DOE Joint Genome Institute"/>
            <person name="Haitjema C.H."/>
            <person name="Gilmore S.P."/>
            <person name="Henske J.K."/>
            <person name="Solomon K.V."/>
            <person name="De Groot R."/>
            <person name="Kuo A."/>
            <person name="Mondo S.J."/>
            <person name="Salamov A.A."/>
            <person name="Labutti K."/>
            <person name="Zhao Z."/>
            <person name="Chiniquy J."/>
            <person name="Barry K."/>
            <person name="Brewer H.M."/>
            <person name="Purvine S.O."/>
            <person name="Wright A.T."/>
            <person name="Boxma B."/>
            <person name="Van Alen T."/>
            <person name="Hackstein J.H."/>
            <person name="Baker S.E."/>
            <person name="Grigoriev I.V."/>
            <person name="O'Malley M.A."/>
        </authorList>
    </citation>
    <scope>NUCLEOTIDE SEQUENCE [LARGE SCALE GENOMIC DNA]</scope>
    <source>
        <strain evidence="1 2">S4</strain>
    </source>
</reference>
<name>A0A1Y1X5G1_9FUNG</name>
<gene>
    <name evidence="1" type="ORF">BCR32DRAFT_280190</name>
</gene>
<proteinExistence type="predicted"/>
<dbReference type="EMBL" id="MCFG01000133">
    <property type="protein sequence ID" value="ORX80885.1"/>
    <property type="molecule type" value="Genomic_DNA"/>
</dbReference>
<evidence type="ECO:0000313" key="2">
    <source>
        <dbReference type="Proteomes" id="UP000193944"/>
    </source>
</evidence>
<dbReference type="Proteomes" id="UP000193944">
    <property type="component" value="Unassembled WGS sequence"/>
</dbReference>